<dbReference type="EMBL" id="ML736746">
    <property type="protein sequence ID" value="KAE8407865.1"/>
    <property type="molecule type" value="Genomic_DNA"/>
</dbReference>
<sequence>MKGPLVDILPSSLGNLEVLEIEEDHYLDLLFDLSRLVQGRASFPRLERITLYLMNLDKSPLNSLSHEYGTVGIDFRVKAQVF</sequence>
<dbReference type="GeneID" id="43665745"/>
<reference evidence="1 2" key="1">
    <citation type="submission" date="2019-04" db="EMBL/GenBank/DDBJ databases">
        <authorList>
            <consortium name="DOE Joint Genome Institute"/>
            <person name="Mondo S."/>
            <person name="Kjaerbolling I."/>
            <person name="Vesth T."/>
            <person name="Frisvad J.C."/>
            <person name="Nybo J.L."/>
            <person name="Theobald S."/>
            <person name="Kildgaard S."/>
            <person name="Isbrandt T."/>
            <person name="Kuo A."/>
            <person name="Sato A."/>
            <person name="Lyhne E.K."/>
            <person name="Kogle M.E."/>
            <person name="Wiebenga A."/>
            <person name="Kun R.S."/>
            <person name="Lubbers R.J."/>
            <person name="Makela M.R."/>
            <person name="Barry K."/>
            <person name="Chovatia M."/>
            <person name="Clum A."/>
            <person name="Daum C."/>
            <person name="Haridas S."/>
            <person name="He G."/>
            <person name="LaButti K."/>
            <person name="Lipzen A."/>
            <person name="Riley R."/>
            <person name="Salamov A."/>
            <person name="Simmons B.A."/>
            <person name="Magnuson J.K."/>
            <person name="Henrissat B."/>
            <person name="Mortensen U.H."/>
            <person name="Larsen T.O."/>
            <person name="Devries R.P."/>
            <person name="Grigoriev I.V."/>
            <person name="Machida M."/>
            <person name="Baker S.E."/>
            <person name="Andersen M.R."/>
            <person name="Cantor M.N."/>
            <person name="Hua S.X."/>
        </authorList>
    </citation>
    <scope>NUCLEOTIDE SEQUENCE [LARGE SCALE GENOMIC DNA]</scope>
    <source>
        <strain evidence="1 2">CBS 119388</strain>
    </source>
</reference>
<accession>A0A5N7DNH5</accession>
<dbReference type="RefSeq" id="XP_031945184.1">
    <property type="nucleotide sequence ID" value="XM_032081054.1"/>
</dbReference>
<proteinExistence type="predicted"/>
<evidence type="ECO:0000313" key="1">
    <source>
        <dbReference type="EMBL" id="KAE8407865.1"/>
    </source>
</evidence>
<organism evidence="1 2">
    <name type="scientific">Aspergillus pseudonomiae</name>
    <dbReference type="NCBI Taxonomy" id="1506151"/>
    <lineage>
        <taxon>Eukaryota</taxon>
        <taxon>Fungi</taxon>
        <taxon>Dikarya</taxon>
        <taxon>Ascomycota</taxon>
        <taxon>Pezizomycotina</taxon>
        <taxon>Eurotiomycetes</taxon>
        <taxon>Eurotiomycetidae</taxon>
        <taxon>Eurotiales</taxon>
        <taxon>Aspergillaceae</taxon>
        <taxon>Aspergillus</taxon>
        <taxon>Aspergillus subgen. Circumdati</taxon>
    </lineage>
</organism>
<dbReference type="OrthoDB" id="2520703at2759"/>
<dbReference type="AlphaFoldDB" id="A0A5N7DNH5"/>
<protein>
    <submittedName>
        <fullName evidence="1">Uncharacterized protein</fullName>
    </submittedName>
</protein>
<gene>
    <name evidence="1" type="ORF">BDV37DRAFT_240264</name>
</gene>
<keyword evidence="2" id="KW-1185">Reference proteome</keyword>
<evidence type="ECO:0000313" key="2">
    <source>
        <dbReference type="Proteomes" id="UP000325579"/>
    </source>
</evidence>
<dbReference type="Proteomes" id="UP000325579">
    <property type="component" value="Unassembled WGS sequence"/>
</dbReference>
<name>A0A5N7DNH5_9EURO</name>